<dbReference type="RefSeq" id="WP_356708373.1">
    <property type="nucleotide sequence ID" value="NZ_JBEXIP010000001.1"/>
</dbReference>
<feature type="domain" description="Resolvase/invertase-type recombinase catalytic" evidence="1">
    <location>
        <begin position="23"/>
        <end position="58"/>
    </location>
</feature>
<dbReference type="InterPro" id="IPR006119">
    <property type="entry name" value="Resolv_N"/>
</dbReference>
<organism evidence="2 3">
    <name type="scientific">Streptomyces sp. 900116325</name>
    <dbReference type="NCBI Taxonomy" id="3154295"/>
    <lineage>
        <taxon>Bacteria</taxon>
        <taxon>Bacillati</taxon>
        <taxon>Actinomycetota</taxon>
        <taxon>Actinomycetes</taxon>
        <taxon>Kitasatosporales</taxon>
        <taxon>Streptomycetaceae</taxon>
        <taxon>Streptomyces</taxon>
    </lineage>
</organism>
<accession>A0ABV2U1N2</accession>
<dbReference type="PROSITE" id="PS51736">
    <property type="entry name" value="RECOMBINASES_3"/>
    <property type="match status" value="1"/>
</dbReference>
<evidence type="ECO:0000313" key="3">
    <source>
        <dbReference type="Proteomes" id="UP001550044"/>
    </source>
</evidence>
<proteinExistence type="predicted"/>
<reference evidence="2 3" key="1">
    <citation type="submission" date="2024-06" db="EMBL/GenBank/DDBJ databases">
        <title>The Natural Products Discovery Center: Release of the First 8490 Sequenced Strains for Exploring Actinobacteria Biosynthetic Diversity.</title>
        <authorList>
            <person name="Kalkreuter E."/>
            <person name="Kautsar S.A."/>
            <person name="Yang D."/>
            <person name="Bader C.D."/>
            <person name="Teijaro C.N."/>
            <person name="Fluegel L."/>
            <person name="Davis C.M."/>
            <person name="Simpson J.R."/>
            <person name="Lauterbach L."/>
            <person name="Steele A.D."/>
            <person name="Gui C."/>
            <person name="Meng S."/>
            <person name="Li G."/>
            <person name="Viehrig K."/>
            <person name="Ye F."/>
            <person name="Su P."/>
            <person name="Kiefer A.F."/>
            <person name="Nichols A."/>
            <person name="Cepeda A.J."/>
            <person name="Yan W."/>
            <person name="Fan B."/>
            <person name="Jiang Y."/>
            <person name="Adhikari A."/>
            <person name="Zheng C.-J."/>
            <person name="Schuster L."/>
            <person name="Cowan T.M."/>
            <person name="Smanski M.J."/>
            <person name="Chevrette M.G."/>
            <person name="De Carvalho L.P.S."/>
            <person name="Shen B."/>
        </authorList>
    </citation>
    <scope>NUCLEOTIDE SEQUENCE [LARGE SCALE GENOMIC DNA]</scope>
    <source>
        <strain evidence="2 3">NPDC005137</strain>
    </source>
</reference>
<sequence length="58" mass="6765">MPLLAADDICIEDLLRLFESGSHLYSYARTSTRGQKLDRQVDALTRAERISQERRNRQ</sequence>
<gene>
    <name evidence="2" type="ORF">ABZV61_02920</name>
</gene>
<dbReference type="Proteomes" id="UP001550044">
    <property type="component" value="Unassembled WGS sequence"/>
</dbReference>
<protein>
    <recommendedName>
        <fullName evidence="1">Resolvase/invertase-type recombinase catalytic domain-containing protein</fullName>
    </recommendedName>
</protein>
<dbReference type="EMBL" id="JBEXIP010000001">
    <property type="protein sequence ID" value="MET8431752.1"/>
    <property type="molecule type" value="Genomic_DNA"/>
</dbReference>
<name>A0ABV2U1N2_9ACTN</name>
<evidence type="ECO:0000313" key="2">
    <source>
        <dbReference type="EMBL" id="MET8431752.1"/>
    </source>
</evidence>
<comment type="caution">
    <text evidence="2">The sequence shown here is derived from an EMBL/GenBank/DDBJ whole genome shotgun (WGS) entry which is preliminary data.</text>
</comment>
<keyword evidence="3" id="KW-1185">Reference proteome</keyword>
<evidence type="ECO:0000259" key="1">
    <source>
        <dbReference type="PROSITE" id="PS51736"/>
    </source>
</evidence>